<protein>
    <submittedName>
        <fullName evidence="1">Uncharacterized protein</fullName>
    </submittedName>
</protein>
<sequence>MVLDNSNKLSSEDFKLLTDLADSTFQNTQKQNILIPYNSVDQTPDASKTGSKINPSYTSSSNKPFYKEAWKFDCLNFEDSFEHFEKMFEIMLPVCMNVGVQTDPDNDVISILSA</sequence>
<gene>
    <name evidence="1" type="ORF">Ciccas_010282</name>
</gene>
<accession>A0ABD2PVN6</accession>
<reference evidence="1 2" key="1">
    <citation type="submission" date="2024-11" db="EMBL/GenBank/DDBJ databases">
        <title>Adaptive evolution of stress response genes in parasites aligns with host niche diversity.</title>
        <authorList>
            <person name="Hahn C."/>
            <person name="Resl P."/>
        </authorList>
    </citation>
    <scope>NUCLEOTIDE SEQUENCE [LARGE SCALE GENOMIC DNA]</scope>
    <source>
        <strain evidence="1">EGGRZ-B1_66</strain>
        <tissue evidence="1">Body</tissue>
    </source>
</reference>
<evidence type="ECO:0000313" key="1">
    <source>
        <dbReference type="EMBL" id="KAL3311143.1"/>
    </source>
</evidence>
<name>A0ABD2PVN6_9PLAT</name>
<dbReference type="AlphaFoldDB" id="A0ABD2PVN6"/>
<organism evidence="1 2">
    <name type="scientific">Cichlidogyrus casuarinus</name>
    <dbReference type="NCBI Taxonomy" id="1844966"/>
    <lineage>
        <taxon>Eukaryota</taxon>
        <taxon>Metazoa</taxon>
        <taxon>Spiralia</taxon>
        <taxon>Lophotrochozoa</taxon>
        <taxon>Platyhelminthes</taxon>
        <taxon>Monogenea</taxon>
        <taxon>Monopisthocotylea</taxon>
        <taxon>Dactylogyridea</taxon>
        <taxon>Ancyrocephalidae</taxon>
        <taxon>Cichlidogyrus</taxon>
    </lineage>
</organism>
<proteinExistence type="predicted"/>
<comment type="caution">
    <text evidence="1">The sequence shown here is derived from an EMBL/GenBank/DDBJ whole genome shotgun (WGS) entry which is preliminary data.</text>
</comment>
<evidence type="ECO:0000313" key="2">
    <source>
        <dbReference type="Proteomes" id="UP001626550"/>
    </source>
</evidence>
<keyword evidence="2" id="KW-1185">Reference proteome</keyword>
<dbReference type="Proteomes" id="UP001626550">
    <property type="component" value="Unassembled WGS sequence"/>
</dbReference>
<dbReference type="EMBL" id="JBJKFK010002414">
    <property type="protein sequence ID" value="KAL3311143.1"/>
    <property type="molecule type" value="Genomic_DNA"/>
</dbReference>